<organism evidence="12 13">
    <name type="scientific">Imhoffiella purpurea</name>
    <dbReference type="NCBI Taxonomy" id="1249627"/>
    <lineage>
        <taxon>Bacteria</taxon>
        <taxon>Pseudomonadati</taxon>
        <taxon>Pseudomonadota</taxon>
        <taxon>Gammaproteobacteria</taxon>
        <taxon>Chromatiales</taxon>
        <taxon>Chromatiaceae</taxon>
        <taxon>Imhoffiella</taxon>
    </lineage>
</organism>
<protein>
    <recommendedName>
        <fullName evidence="10">Protein-export membrane protein SecF</fullName>
    </recommendedName>
</protein>
<keyword evidence="8 10" id="KW-0472">Membrane</keyword>
<name>W9V527_9GAMM</name>
<dbReference type="Gene3D" id="1.20.1640.10">
    <property type="entry name" value="Multidrug efflux transporter AcrB transmembrane domain"/>
    <property type="match status" value="1"/>
</dbReference>
<evidence type="ECO:0000256" key="2">
    <source>
        <dbReference type="ARBA" id="ARBA00022448"/>
    </source>
</evidence>
<dbReference type="AlphaFoldDB" id="W9V527"/>
<evidence type="ECO:0000256" key="1">
    <source>
        <dbReference type="ARBA" id="ARBA00004651"/>
    </source>
</evidence>
<dbReference type="GO" id="GO:0015450">
    <property type="term" value="F:protein-transporting ATPase activity"/>
    <property type="evidence" value="ECO:0007669"/>
    <property type="project" value="InterPro"/>
</dbReference>
<keyword evidence="7 10" id="KW-0811">Translocation</keyword>
<keyword evidence="4 10" id="KW-0812">Transmembrane</keyword>
<comment type="subcellular location">
    <subcellularLocation>
        <location evidence="1 10">Cell membrane</location>
        <topology evidence="1 10">Multi-pass membrane protein</topology>
    </subcellularLocation>
</comment>
<evidence type="ECO:0000256" key="5">
    <source>
        <dbReference type="ARBA" id="ARBA00022927"/>
    </source>
</evidence>
<keyword evidence="5 10" id="KW-0653">Protein transport</keyword>
<sequence length="323" mass="35448">MTSKRNTNAKRTINDFDINFMGRRKLAAILSGTALVVALLSILIRGFDFGLDFTGGTVIEVGYQEPAELSEVRQSLESQGFPGATIQYFGSNRDILIRLMPQAEEESSAELSNRVFRALSQDAKGEVELRRVEYVGPQVGEELREQGGLAVLFSLIGILIYVALRFEWRFAVGAVAALVHDVLFTVGVFSIFQIQFDLTVLAAVLAVIGYSLNDTIVIFDRIRENFRRMRKGTVMEITNNSINQTLSRTIVTSGTTLLVLFALYLFGGEAISGFSLALIVGIFVGTYSTIYVATAIVIWLGLSKADLIPVPVKKEGAELNSMP</sequence>
<evidence type="ECO:0000313" key="13">
    <source>
        <dbReference type="Proteomes" id="UP000019460"/>
    </source>
</evidence>
<comment type="function">
    <text evidence="10">Part of the Sec protein translocase complex. Interacts with the SecYEG preprotein conducting channel. SecDF uses the proton motive force (PMF) to complete protein translocation after the ATP-dependent function of SecA.</text>
</comment>
<dbReference type="PRINTS" id="PR01755">
    <property type="entry name" value="SECFTRNLCASE"/>
</dbReference>
<dbReference type="InterPro" id="IPR022813">
    <property type="entry name" value="SecD/SecF_arch_bac"/>
</dbReference>
<dbReference type="GO" id="GO:0065002">
    <property type="term" value="P:intracellular protein transmembrane transport"/>
    <property type="evidence" value="ECO:0007669"/>
    <property type="project" value="UniProtKB-UniRule"/>
</dbReference>
<dbReference type="InterPro" id="IPR022646">
    <property type="entry name" value="SecD/SecF_CS"/>
</dbReference>
<feature type="transmembrane region" description="Helical" evidence="10">
    <location>
        <begin position="26"/>
        <end position="44"/>
    </location>
</feature>
<dbReference type="RefSeq" id="WP_052348338.1">
    <property type="nucleotide sequence ID" value="NZ_AONC01000110.1"/>
</dbReference>
<feature type="transmembrane region" description="Helical" evidence="10">
    <location>
        <begin position="147"/>
        <end position="164"/>
    </location>
</feature>
<dbReference type="InterPro" id="IPR055344">
    <property type="entry name" value="SecD_SecF_C_bact"/>
</dbReference>
<dbReference type="PANTHER" id="PTHR30081:SF8">
    <property type="entry name" value="PROTEIN TRANSLOCASE SUBUNIT SECF"/>
    <property type="match status" value="1"/>
</dbReference>
<dbReference type="SUPFAM" id="SSF82866">
    <property type="entry name" value="Multidrug efflux transporter AcrB transmembrane domain"/>
    <property type="match status" value="1"/>
</dbReference>
<feature type="transmembrane region" description="Helical" evidence="10">
    <location>
        <begin position="198"/>
        <end position="219"/>
    </location>
</feature>
<evidence type="ECO:0000256" key="9">
    <source>
        <dbReference type="ARBA" id="ARBA00060763"/>
    </source>
</evidence>
<dbReference type="GO" id="GO:0006605">
    <property type="term" value="P:protein targeting"/>
    <property type="evidence" value="ECO:0007669"/>
    <property type="project" value="UniProtKB-UniRule"/>
</dbReference>
<dbReference type="STRING" id="1249627.D779_0229"/>
<keyword evidence="13" id="KW-1185">Reference proteome</keyword>
<dbReference type="InterPro" id="IPR022645">
    <property type="entry name" value="SecD/SecF_bac"/>
</dbReference>
<dbReference type="PANTHER" id="PTHR30081">
    <property type="entry name" value="PROTEIN-EXPORT MEMBRANE PROTEIN SEC"/>
    <property type="match status" value="1"/>
</dbReference>
<dbReference type="PATRIC" id="fig|1249627.3.peg.4194"/>
<evidence type="ECO:0000259" key="11">
    <source>
        <dbReference type="Pfam" id="PF02355"/>
    </source>
</evidence>
<keyword evidence="3 10" id="KW-1003">Cell membrane</keyword>
<feature type="transmembrane region" description="Helical" evidence="10">
    <location>
        <begin position="171"/>
        <end position="192"/>
    </location>
</feature>
<dbReference type="Pfam" id="PF07549">
    <property type="entry name" value="Sec_GG"/>
    <property type="match status" value="1"/>
</dbReference>
<keyword evidence="2 10" id="KW-0813">Transport</keyword>
<evidence type="ECO:0000256" key="7">
    <source>
        <dbReference type="ARBA" id="ARBA00023010"/>
    </source>
</evidence>
<dbReference type="InterPro" id="IPR005665">
    <property type="entry name" value="SecF_bac"/>
</dbReference>
<dbReference type="EMBL" id="AONC01000110">
    <property type="protein sequence ID" value="EXJ11232.1"/>
    <property type="molecule type" value="Genomic_DNA"/>
</dbReference>
<dbReference type="Pfam" id="PF02355">
    <property type="entry name" value="SecD_SecF_C"/>
    <property type="match status" value="1"/>
</dbReference>
<dbReference type="GO" id="GO:0005886">
    <property type="term" value="C:plasma membrane"/>
    <property type="evidence" value="ECO:0007669"/>
    <property type="project" value="UniProtKB-SubCell"/>
</dbReference>
<feature type="transmembrane region" description="Helical" evidence="10">
    <location>
        <begin position="249"/>
        <end position="267"/>
    </location>
</feature>
<dbReference type="NCBIfam" id="TIGR00916">
    <property type="entry name" value="2A0604s01"/>
    <property type="match status" value="1"/>
</dbReference>
<evidence type="ECO:0000256" key="3">
    <source>
        <dbReference type="ARBA" id="ARBA00022475"/>
    </source>
</evidence>
<keyword evidence="6 10" id="KW-1133">Transmembrane helix</keyword>
<feature type="transmembrane region" description="Helical" evidence="10">
    <location>
        <begin position="273"/>
        <end position="300"/>
    </location>
</feature>
<gene>
    <name evidence="10" type="primary">secF</name>
    <name evidence="12" type="ORF">D779_0229</name>
</gene>
<feature type="domain" description="Protein export membrane protein SecD/SecF C-terminal" evidence="11">
    <location>
        <begin position="119"/>
        <end position="301"/>
    </location>
</feature>
<dbReference type="OrthoDB" id="9774769at2"/>
<comment type="similarity">
    <text evidence="9 10">Belongs to the SecD/SecF family. SecF subfamily.</text>
</comment>
<dbReference type="InterPro" id="IPR048634">
    <property type="entry name" value="SecD_SecF_C"/>
</dbReference>
<reference evidence="12 13" key="1">
    <citation type="submission" date="2012-11" db="EMBL/GenBank/DDBJ databases">
        <title>Genome assembly of Thiorhodococcus sp. AK35.</title>
        <authorList>
            <person name="Nupur N."/>
            <person name="Khatri I."/>
            <person name="Subramanian S."/>
            <person name="Pinnaka A."/>
        </authorList>
    </citation>
    <scope>NUCLEOTIDE SEQUENCE [LARGE SCALE GENOMIC DNA]</scope>
    <source>
        <strain evidence="12 13">AK35</strain>
    </source>
</reference>
<dbReference type="NCBIfam" id="TIGR00966">
    <property type="entry name" value="transloc_SecF"/>
    <property type="match status" value="1"/>
</dbReference>
<dbReference type="GO" id="GO:0043952">
    <property type="term" value="P:protein transport by the Sec complex"/>
    <property type="evidence" value="ECO:0007669"/>
    <property type="project" value="UniProtKB-UniRule"/>
</dbReference>
<evidence type="ECO:0000313" key="12">
    <source>
        <dbReference type="EMBL" id="EXJ11232.1"/>
    </source>
</evidence>
<evidence type="ECO:0000256" key="10">
    <source>
        <dbReference type="HAMAP-Rule" id="MF_01464"/>
    </source>
</evidence>
<evidence type="ECO:0000256" key="6">
    <source>
        <dbReference type="ARBA" id="ARBA00022989"/>
    </source>
</evidence>
<evidence type="ECO:0000256" key="8">
    <source>
        <dbReference type="ARBA" id="ARBA00023136"/>
    </source>
</evidence>
<dbReference type="FunFam" id="1.20.1640.10:FF:000006">
    <property type="entry name" value="Protein-export membrane protein SecF"/>
    <property type="match status" value="1"/>
</dbReference>
<dbReference type="Proteomes" id="UP000019460">
    <property type="component" value="Unassembled WGS sequence"/>
</dbReference>
<evidence type="ECO:0000256" key="4">
    <source>
        <dbReference type="ARBA" id="ARBA00022692"/>
    </source>
</evidence>
<comment type="subunit">
    <text evidence="10">Forms a complex with SecD. Part of the essential Sec protein translocation apparatus which comprises SecA, SecYEG and auxiliary proteins SecDF-YajC and YidC.</text>
</comment>
<comment type="caution">
    <text evidence="12">The sequence shown here is derived from an EMBL/GenBank/DDBJ whole genome shotgun (WGS) entry which is preliminary data.</text>
</comment>
<proteinExistence type="inferred from homology"/>
<accession>W9V527</accession>
<dbReference type="HAMAP" id="MF_01464_B">
    <property type="entry name" value="SecF_B"/>
    <property type="match status" value="1"/>
</dbReference>
<dbReference type="eggNOG" id="COG0341">
    <property type="taxonomic scope" value="Bacteria"/>
</dbReference>